<dbReference type="EMBL" id="CAJVPI010002303">
    <property type="protein sequence ID" value="CAG8640569.1"/>
    <property type="molecule type" value="Genomic_DNA"/>
</dbReference>
<dbReference type="GO" id="GO:0016020">
    <property type="term" value="C:membrane"/>
    <property type="evidence" value="ECO:0007669"/>
    <property type="project" value="UniProtKB-SubCell"/>
</dbReference>
<dbReference type="InterPro" id="IPR000644">
    <property type="entry name" value="CBS_dom"/>
</dbReference>
<feature type="transmembrane region" description="Helical" evidence="9">
    <location>
        <begin position="6"/>
        <end position="31"/>
    </location>
</feature>
<evidence type="ECO:0000259" key="10">
    <source>
        <dbReference type="PROSITE" id="PS51371"/>
    </source>
</evidence>
<dbReference type="Proteomes" id="UP000789739">
    <property type="component" value="Unassembled WGS sequence"/>
</dbReference>
<evidence type="ECO:0000256" key="3">
    <source>
        <dbReference type="ARBA" id="ARBA00022737"/>
    </source>
</evidence>
<keyword evidence="2 7" id="KW-0812">Transmembrane</keyword>
<proteinExistence type="predicted"/>
<dbReference type="InterPro" id="IPR045095">
    <property type="entry name" value="ACDP"/>
</dbReference>
<dbReference type="InterPro" id="IPR046342">
    <property type="entry name" value="CBS_dom_sf"/>
</dbReference>
<dbReference type="PROSITE" id="PS51846">
    <property type="entry name" value="CNNM"/>
    <property type="match status" value="1"/>
</dbReference>
<keyword evidence="6" id="KW-0129">CBS domain</keyword>
<dbReference type="InterPro" id="IPR002550">
    <property type="entry name" value="CNNM"/>
</dbReference>
<feature type="domain" description="CNNM transmembrane" evidence="11">
    <location>
        <begin position="2"/>
        <end position="179"/>
    </location>
</feature>
<comment type="caution">
    <text evidence="12">The sequence shown here is derived from an EMBL/GenBank/DDBJ whole genome shotgun (WGS) entry which is preliminary data.</text>
</comment>
<dbReference type="AlphaFoldDB" id="A0A9N9DLZ7"/>
<dbReference type="GO" id="GO:0030026">
    <property type="term" value="P:intracellular manganese ion homeostasis"/>
    <property type="evidence" value="ECO:0007669"/>
    <property type="project" value="TreeGrafter"/>
</dbReference>
<dbReference type="Pfam" id="PF01595">
    <property type="entry name" value="CNNM"/>
    <property type="match status" value="1"/>
</dbReference>
<name>A0A9N9DLZ7_9GLOM</name>
<gene>
    <name evidence="12" type="ORF">PBRASI_LOCUS9748</name>
</gene>
<dbReference type="InterPro" id="IPR044751">
    <property type="entry name" value="Ion_transp-like_CBS"/>
</dbReference>
<evidence type="ECO:0000256" key="8">
    <source>
        <dbReference type="SAM" id="MobiDB-lite"/>
    </source>
</evidence>
<keyword evidence="5 7" id="KW-0472">Membrane</keyword>
<evidence type="ECO:0000256" key="1">
    <source>
        <dbReference type="ARBA" id="ARBA00004141"/>
    </source>
</evidence>
<comment type="subcellular location">
    <subcellularLocation>
        <location evidence="1">Membrane</location>
        <topology evidence="1">Multi-pass membrane protein</topology>
    </subcellularLocation>
</comment>
<protein>
    <submittedName>
        <fullName evidence="12">2136_t:CDS:1</fullName>
    </submittedName>
</protein>
<evidence type="ECO:0000256" key="2">
    <source>
        <dbReference type="ARBA" id="ARBA00022692"/>
    </source>
</evidence>
<evidence type="ECO:0000259" key="11">
    <source>
        <dbReference type="PROSITE" id="PS51846"/>
    </source>
</evidence>
<dbReference type="GO" id="GO:0010960">
    <property type="term" value="P:magnesium ion homeostasis"/>
    <property type="evidence" value="ECO:0007669"/>
    <property type="project" value="InterPro"/>
</dbReference>
<evidence type="ECO:0000256" key="9">
    <source>
        <dbReference type="SAM" id="Phobius"/>
    </source>
</evidence>
<dbReference type="SUPFAM" id="SSF54631">
    <property type="entry name" value="CBS-domain pair"/>
    <property type="match status" value="1"/>
</dbReference>
<feature type="region of interest" description="Disordered" evidence="8">
    <location>
        <begin position="374"/>
        <end position="412"/>
    </location>
</feature>
<feature type="transmembrane region" description="Helical" evidence="9">
    <location>
        <begin position="91"/>
        <end position="111"/>
    </location>
</feature>
<dbReference type="PANTHER" id="PTHR12064">
    <property type="entry name" value="METAL TRANSPORTER CNNM"/>
    <property type="match status" value="1"/>
</dbReference>
<evidence type="ECO:0000256" key="6">
    <source>
        <dbReference type="PROSITE-ProRule" id="PRU00703"/>
    </source>
</evidence>
<evidence type="ECO:0000313" key="13">
    <source>
        <dbReference type="Proteomes" id="UP000789739"/>
    </source>
</evidence>
<reference evidence="12" key="1">
    <citation type="submission" date="2021-06" db="EMBL/GenBank/DDBJ databases">
        <authorList>
            <person name="Kallberg Y."/>
            <person name="Tangrot J."/>
            <person name="Rosling A."/>
        </authorList>
    </citation>
    <scope>NUCLEOTIDE SEQUENCE</scope>
    <source>
        <strain evidence="12">BR232B</strain>
    </source>
</reference>
<feature type="compositionally biased region" description="Polar residues" evidence="8">
    <location>
        <begin position="402"/>
        <end position="411"/>
    </location>
</feature>
<dbReference type="FunFam" id="3.10.580.10:FF:000006">
    <property type="entry name" value="DUF21 and CBS domain protein"/>
    <property type="match status" value="1"/>
</dbReference>
<dbReference type="OrthoDB" id="5353557at2759"/>
<dbReference type="PANTHER" id="PTHR12064:SF90">
    <property type="entry name" value="CNNM TRANSMEMBRANE DOMAIN-CONTAINING PROTEIN"/>
    <property type="match status" value="1"/>
</dbReference>
<dbReference type="CDD" id="cd04590">
    <property type="entry name" value="CBS_pair_CorC_HlyC_assoc"/>
    <property type="match status" value="1"/>
</dbReference>
<accession>A0A9N9DLZ7</accession>
<dbReference type="Pfam" id="PF00571">
    <property type="entry name" value="CBS"/>
    <property type="match status" value="1"/>
</dbReference>
<evidence type="ECO:0000256" key="4">
    <source>
        <dbReference type="ARBA" id="ARBA00022989"/>
    </source>
</evidence>
<keyword evidence="13" id="KW-1185">Reference proteome</keyword>
<feature type="transmembrane region" description="Helical" evidence="9">
    <location>
        <begin position="118"/>
        <end position="142"/>
    </location>
</feature>
<feature type="transmembrane region" description="Helical" evidence="9">
    <location>
        <begin position="65"/>
        <end position="85"/>
    </location>
</feature>
<evidence type="ECO:0000256" key="7">
    <source>
        <dbReference type="PROSITE-ProRule" id="PRU01193"/>
    </source>
</evidence>
<dbReference type="GO" id="GO:0005737">
    <property type="term" value="C:cytoplasm"/>
    <property type="evidence" value="ECO:0007669"/>
    <property type="project" value="TreeGrafter"/>
</dbReference>
<keyword evidence="3" id="KW-0677">Repeat</keyword>
<keyword evidence="4 7" id="KW-1133">Transmembrane helix</keyword>
<evidence type="ECO:0000256" key="5">
    <source>
        <dbReference type="ARBA" id="ARBA00023136"/>
    </source>
</evidence>
<evidence type="ECO:0000313" key="12">
    <source>
        <dbReference type="EMBL" id="CAG8640569.1"/>
    </source>
</evidence>
<dbReference type="Gene3D" id="3.10.580.10">
    <property type="entry name" value="CBS-domain"/>
    <property type="match status" value="1"/>
</dbReference>
<sequence length="446" mass="49418">MSPEEFWFKLALAVILVLVGGLFAGLTLGLMSLDGTNLHILATSGDPKQRKYAARIQPIRENGHLLLVTLLLANVIVNETLPIIMDDLIGEGLIAILISSALIVIFGEIIPQSICSRFGLAVGAFFAWPVKIFIWICFPIAYPIACLLDYMLGKSHELKELIQYHETSTDRGGDLVSDTVTIIQGALDLQEKTVESAMTPMSETFMMPYDAIIDRKTMEQIAKEGHSRIPVYRETRENIIGLLLVKVTYPWYNTRVTWQQKSYIVNLTLRKPLYKFEIYPVPHVNADVPSFDMLNTFQEGRSHMAIVTSTDDGKPIGIITLEDVLEELIQEEIYDETDVRAGLAVPLASGDQVILASKRGRALADHHIVVTTCNGSNGPRKNRFKSRPVPPRSRTDPGYAGSNGNLPSAQLEQAMLPTSPGTLIDWGKGQEYHAGEDVASEPDLLY</sequence>
<dbReference type="PROSITE" id="PS51371">
    <property type="entry name" value="CBS"/>
    <property type="match status" value="1"/>
</dbReference>
<organism evidence="12 13">
    <name type="scientific">Paraglomus brasilianum</name>
    <dbReference type="NCBI Taxonomy" id="144538"/>
    <lineage>
        <taxon>Eukaryota</taxon>
        <taxon>Fungi</taxon>
        <taxon>Fungi incertae sedis</taxon>
        <taxon>Mucoromycota</taxon>
        <taxon>Glomeromycotina</taxon>
        <taxon>Glomeromycetes</taxon>
        <taxon>Paraglomerales</taxon>
        <taxon>Paraglomeraceae</taxon>
        <taxon>Paraglomus</taxon>
    </lineage>
</organism>
<feature type="domain" description="CBS" evidence="10">
    <location>
        <begin position="277"/>
        <end position="336"/>
    </location>
</feature>